<dbReference type="Proteomes" id="UP000560470">
    <property type="component" value="Unassembled WGS sequence"/>
</dbReference>
<dbReference type="EMBL" id="JACAOZ010000006">
    <property type="protein sequence ID" value="NVZ55932.1"/>
    <property type="molecule type" value="Genomic_DNA"/>
</dbReference>
<dbReference type="AlphaFoldDB" id="A0A7Y7RPB7"/>
<evidence type="ECO:0000313" key="2">
    <source>
        <dbReference type="Proteomes" id="UP000560470"/>
    </source>
</evidence>
<reference evidence="1 2" key="1">
    <citation type="submission" date="2020-04" db="EMBL/GenBank/DDBJ databases">
        <title>Molecular characterization of pseudomonads from Agaricus bisporus reveal novel blotch 2 pathogens in Western Europe.</title>
        <authorList>
            <person name="Taparia T."/>
            <person name="Krijger M."/>
            <person name="Haynes E."/>
            <person name="Elpinstone J.G."/>
            <person name="Noble R."/>
            <person name="Van Der Wolf J."/>
        </authorList>
    </citation>
    <scope>NUCLEOTIDE SEQUENCE [LARGE SCALE GENOMIC DNA]</scope>
    <source>
        <strain evidence="1 2">B7002</strain>
    </source>
</reference>
<proteinExistence type="predicted"/>
<dbReference type="RefSeq" id="WP_177033128.1">
    <property type="nucleotide sequence ID" value="NZ_JACAOZ010000006.1"/>
</dbReference>
<organism evidence="1 2">
    <name type="scientific">Pseudomonas edaphica</name>
    <dbReference type="NCBI Taxonomy" id="2006980"/>
    <lineage>
        <taxon>Bacteria</taxon>
        <taxon>Pseudomonadati</taxon>
        <taxon>Pseudomonadota</taxon>
        <taxon>Gammaproteobacteria</taxon>
        <taxon>Pseudomonadales</taxon>
        <taxon>Pseudomonadaceae</taxon>
        <taxon>Pseudomonas</taxon>
    </lineage>
</organism>
<accession>A0A7Y7RPB7</accession>
<comment type="caution">
    <text evidence="1">The sequence shown here is derived from an EMBL/GenBank/DDBJ whole genome shotgun (WGS) entry which is preliminary data.</text>
</comment>
<sequence>MTEKHKSIRIAVDAPPGSLKSPRDYGALQLASLGALPPRAPISMPLPNVSIEGGCDISVKDEGYTYILSPNANSRRNLNNISGKDYLNGLDYLSSQDFIVRHLIMSKATLGLTRDGSAVISFQEKVPAFEGLLSSPAWIPFRTDKWPGARQVCEIAPNRWEASCPHDSIPSILIEVVRNPEENLTLFEKGIINQTADTATPFNSTPSTDGRRVVKKTSLRAILVFSGELIGDDKKPLRKEIKNILENTNCAEHVGWARASRLSDDPMPLQKLTPLEWSPIASREGFTLAYSDYYPNATVAWSIATLLHQHGIPCTPVSDSYSAPKVKTAMRLMIVSGPTDDAWGRYASLILCPAWRSESQAQQLYVNTLKSSLFNNEHRQLLDDLLDDVCPSVVIGAIPSICLSNVNFQN</sequence>
<evidence type="ECO:0000313" key="1">
    <source>
        <dbReference type="EMBL" id="NVZ55932.1"/>
    </source>
</evidence>
<protein>
    <submittedName>
        <fullName evidence="1">Uncharacterized protein</fullName>
    </submittedName>
</protein>
<gene>
    <name evidence="1" type="ORF">HX797_06620</name>
</gene>
<name>A0A7Y7RPB7_9PSED</name>